<dbReference type="EMBL" id="JACHLX010000001">
    <property type="protein sequence ID" value="MBB5811450.1"/>
    <property type="molecule type" value="Genomic_DNA"/>
</dbReference>
<dbReference type="Proteomes" id="UP000579531">
    <property type="component" value="Unassembled WGS sequence"/>
</dbReference>
<protein>
    <recommendedName>
        <fullName evidence="5">Integral membrane protein</fullName>
    </recommendedName>
</protein>
<evidence type="ECO:0000256" key="1">
    <source>
        <dbReference type="SAM" id="MobiDB-lite"/>
    </source>
</evidence>
<feature type="transmembrane region" description="Helical" evidence="2">
    <location>
        <begin position="151"/>
        <end position="171"/>
    </location>
</feature>
<dbReference type="GeneID" id="93838879"/>
<evidence type="ECO:0000256" key="2">
    <source>
        <dbReference type="SAM" id="Phobius"/>
    </source>
</evidence>
<feature type="transmembrane region" description="Helical" evidence="2">
    <location>
        <begin position="178"/>
        <end position="199"/>
    </location>
</feature>
<comment type="caution">
    <text evidence="3">The sequence shown here is derived from an EMBL/GenBank/DDBJ whole genome shotgun (WGS) entry which is preliminary data.</text>
</comment>
<name>A0AA89TSY6_STRCU</name>
<feature type="transmembrane region" description="Helical" evidence="2">
    <location>
        <begin position="205"/>
        <end position="224"/>
    </location>
</feature>
<organism evidence="3 4">
    <name type="scientific">Streptomyces collinus</name>
    <dbReference type="NCBI Taxonomy" id="42684"/>
    <lineage>
        <taxon>Bacteria</taxon>
        <taxon>Bacillati</taxon>
        <taxon>Actinomycetota</taxon>
        <taxon>Actinomycetes</taxon>
        <taxon>Kitasatosporales</taxon>
        <taxon>Streptomycetaceae</taxon>
        <taxon>Streptomyces</taxon>
    </lineage>
</organism>
<feature type="region of interest" description="Disordered" evidence="1">
    <location>
        <begin position="1"/>
        <end position="24"/>
    </location>
</feature>
<evidence type="ECO:0000313" key="3">
    <source>
        <dbReference type="EMBL" id="MBB5811450.1"/>
    </source>
</evidence>
<sequence>MYDKVEGTGRHRAPARDFITPLTPPDPTWDPAEELAFILEEALGEQAARIPAPRDEDLVPAADPEPAAAAGTHMRRLQDITEELPPVREVPRRHRKVPARKAHGLLRATSFLVAALAAVIASAVSLLSGIVAYDPLRLVAVSPAAAGLRTWWPLLVYGPWLVGSLSVLRAALHQRRAVHSWCVVLLFSSIVVLLCVVQAPRTILGIAAAALPGLAALACFQQVVRQITLTRPPMRSVPRHRLGQAPPDAGAEGRKNAEGPMGADVRTGEVGTSLNDTGSWAREGRP</sequence>
<keyword evidence="4" id="KW-1185">Reference proteome</keyword>
<gene>
    <name evidence="3" type="ORF">HNR72_002478</name>
</gene>
<proteinExistence type="predicted"/>
<feature type="compositionally biased region" description="Low complexity" evidence="1">
    <location>
        <begin position="60"/>
        <end position="70"/>
    </location>
</feature>
<accession>A0AA89TSY6</accession>
<reference evidence="3 4" key="1">
    <citation type="submission" date="2020-08" db="EMBL/GenBank/DDBJ databases">
        <title>Sequencing the genomes of 1000 actinobacteria strains.</title>
        <authorList>
            <person name="Klenk H.-P."/>
        </authorList>
    </citation>
    <scope>NUCLEOTIDE SEQUENCE [LARGE SCALE GENOMIC DNA]</scope>
    <source>
        <strain evidence="3 4">DSM 40129</strain>
    </source>
</reference>
<feature type="region of interest" description="Disordered" evidence="1">
    <location>
        <begin position="235"/>
        <end position="286"/>
    </location>
</feature>
<keyword evidence="2" id="KW-0812">Transmembrane</keyword>
<keyword evidence="2" id="KW-1133">Transmembrane helix</keyword>
<evidence type="ECO:0008006" key="5">
    <source>
        <dbReference type="Google" id="ProtNLM"/>
    </source>
</evidence>
<evidence type="ECO:0000313" key="4">
    <source>
        <dbReference type="Proteomes" id="UP000579531"/>
    </source>
</evidence>
<dbReference type="AlphaFoldDB" id="A0AA89TSY6"/>
<feature type="region of interest" description="Disordered" evidence="1">
    <location>
        <begin position="52"/>
        <end position="73"/>
    </location>
</feature>
<keyword evidence="2" id="KW-0472">Membrane</keyword>
<feature type="transmembrane region" description="Helical" evidence="2">
    <location>
        <begin position="105"/>
        <end position="131"/>
    </location>
</feature>
<dbReference type="RefSeq" id="WP_311240959.1">
    <property type="nucleotide sequence ID" value="NZ_BAABFE010000006.1"/>
</dbReference>